<dbReference type="EMBL" id="AAGW02049581">
    <property type="status" value="NOT_ANNOTATED_CDS"/>
    <property type="molecule type" value="Genomic_DNA"/>
</dbReference>
<evidence type="ECO:0000256" key="2">
    <source>
        <dbReference type="ARBA" id="ARBA00022692"/>
    </source>
</evidence>
<keyword evidence="2 6" id="KW-0812">Transmembrane</keyword>
<reference evidence="8" key="2">
    <citation type="submission" date="2025-08" db="UniProtKB">
        <authorList>
            <consortium name="Ensembl"/>
        </authorList>
    </citation>
    <scope>IDENTIFICATION</scope>
    <source>
        <strain evidence="8">Thorbecke</strain>
    </source>
</reference>
<dbReference type="GO" id="GO:0007291">
    <property type="term" value="P:sperm individualization"/>
    <property type="evidence" value="ECO:0007669"/>
    <property type="project" value="Ensembl"/>
</dbReference>
<evidence type="ECO:0000256" key="5">
    <source>
        <dbReference type="SAM" id="MobiDB-lite"/>
    </source>
</evidence>
<proteinExistence type="predicted"/>
<protein>
    <submittedName>
        <fullName evidence="8">Spermatid maturation 1</fullName>
    </submittedName>
</protein>
<evidence type="ECO:0000256" key="3">
    <source>
        <dbReference type="ARBA" id="ARBA00022989"/>
    </source>
</evidence>
<evidence type="ECO:0000259" key="7">
    <source>
        <dbReference type="Pfam" id="PF15670"/>
    </source>
</evidence>
<dbReference type="HOGENOM" id="CLU_078808_0_0_1"/>
<feature type="region of interest" description="Disordered" evidence="5">
    <location>
        <begin position="100"/>
        <end position="121"/>
    </location>
</feature>
<keyword evidence="3 6" id="KW-1133">Transmembrane helix</keyword>
<dbReference type="Bgee" id="ENSOCUG00000005542">
    <property type="expression patterns" value="Expressed in testis and 14 other cell types or tissues"/>
</dbReference>
<dbReference type="InParanoid" id="G1SP57"/>
<dbReference type="CTD" id="374768"/>
<feature type="compositionally biased region" description="Basic residues" evidence="5">
    <location>
        <begin position="107"/>
        <end position="121"/>
    </location>
</feature>
<evidence type="ECO:0000313" key="8">
    <source>
        <dbReference type="Ensembl" id="ENSOCUP00000004809.3"/>
    </source>
</evidence>
<sequence length="312" mass="34837">MAMAERPRPCWAYHSPNHNNCQDVGNSILLLLGLIICINIGINMVTLLWSRLRVILYRVFCAICEKEAPKPPPPPEKPAQPSKQGVPEVHLRCTMDPVKMTVTPPPVRRHRRRGSPSRRAHRPVVWAPDTDDEKVSPQHPAICSHHCDGPKNWEGFQSIQGVWAPWTPDALEPAPHTIRFQSNIEERPHKMDLRSELGLEAYVYPVNPPPPSPEAPCHRNSGAGAEAGAEAEAAQCQAQPAPPPILGPAIVPEIPRRRSSVRIVYDARDVRRRLRELTREVEALARCYPVASGSSTAEAASKDWVYRFLTAR</sequence>
<reference evidence="8" key="3">
    <citation type="submission" date="2025-09" db="UniProtKB">
        <authorList>
            <consortium name="Ensembl"/>
        </authorList>
    </citation>
    <scope>IDENTIFICATION</scope>
    <source>
        <strain evidence="8">Thorbecke</strain>
    </source>
</reference>
<dbReference type="RefSeq" id="XP_002719036.1">
    <property type="nucleotide sequence ID" value="XM_002718990.5"/>
</dbReference>
<dbReference type="KEGG" id="ocu:100344853"/>
<keyword evidence="9" id="KW-1185">Reference proteome</keyword>
<feature type="domain" description="Spermatid maturation protein 1 N-terminal" evidence="7">
    <location>
        <begin position="16"/>
        <end position="107"/>
    </location>
</feature>
<reference evidence="8 9" key="1">
    <citation type="journal article" date="2011" name="Nature">
        <title>A high-resolution map of human evolutionary constraint using 29 mammals.</title>
        <authorList>
            <person name="Lindblad-Toh K."/>
            <person name="Garber M."/>
            <person name="Zuk O."/>
            <person name="Lin M.F."/>
            <person name="Parker B.J."/>
            <person name="Washietl S."/>
            <person name="Kheradpour P."/>
            <person name="Ernst J."/>
            <person name="Jordan G."/>
            <person name="Mauceli E."/>
            <person name="Ward L.D."/>
            <person name="Lowe C.B."/>
            <person name="Holloway A.K."/>
            <person name="Clamp M."/>
            <person name="Gnerre S."/>
            <person name="Alfoldi J."/>
            <person name="Beal K."/>
            <person name="Chang J."/>
            <person name="Clawson H."/>
            <person name="Cuff J."/>
            <person name="Di Palma F."/>
            <person name="Fitzgerald S."/>
            <person name="Flicek P."/>
            <person name="Guttman M."/>
            <person name="Hubisz M.J."/>
            <person name="Jaffe D.B."/>
            <person name="Jungreis I."/>
            <person name="Kent W.J."/>
            <person name="Kostka D."/>
            <person name="Lara M."/>
            <person name="Martins A.L."/>
            <person name="Massingham T."/>
            <person name="Moltke I."/>
            <person name="Raney B.J."/>
            <person name="Rasmussen M.D."/>
            <person name="Robinson J."/>
            <person name="Stark A."/>
            <person name="Vilella A.J."/>
            <person name="Wen J."/>
            <person name="Xie X."/>
            <person name="Zody M.C."/>
            <person name="Baldwin J."/>
            <person name="Bloom T."/>
            <person name="Chin C.W."/>
            <person name="Heiman D."/>
            <person name="Nicol R."/>
            <person name="Nusbaum C."/>
            <person name="Young S."/>
            <person name="Wilkinson J."/>
            <person name="Worley K.C."/>
            <person name="Kovar C.L."/>
            <person name="Muzny D.M."/>
            <person name="Gibbs R.A."/>
            <person name="Cree A."/>
            <person name="Dihn H.H."/>
            <person name="Fowler G."/>
            <person name="Jhangiani S."/>
            <person name="Joshi V."/>
            <person name="Lee S."/>
            <person name="Lewis L.R."/>
            <person name="Nazareth L.V."/>
            <person name="Okwuonu G."/>
            <person name="Santibanez J."/>
            <person name="Warren W.C."/>
            <person name="Mardis E.R."/>
            <person name="Weinstock G.M."/>
            <person name="Wilson R.K."/>
            <person name="Delehaunty K."/>
            <person name="Dooling D."/>
            <person name="Fronik C."/>
            <person name="Fulton L."/>
            <person name="Fulton B."/>
            <person name="Graves T."/>
            <person name="Minx P."/>
            <person name="Sodergren E."/>
            <person name="Birney E."/>
            <person name="Margulies E.H."/>
            <person name="Herrero J."/>
            <person name="Green E.D."/>
            <person name="Haussler D."/>
            <person name="Siepel A."/>
            <person name="Goldman N."/>
            <person name="Pollard K.S."/>
            <person name="Pedersen J.S."/>
            <person name="Lander E.S."/>
            <person name="Kellis M."/>
        </authorList>
    </citation>
    <scope>NUCLEOTIDE SEQUENCE [LARGE SCALE GENOMIC DNA]</scope>
    <source>
        <strain evidence="8 9">Thorbecke inbred</strain>
    </source>
</reference>
<name>G1SP57_RABIT</name>
<dbReference type="InterPro" id="IPR031368">
    <property type="entry name" value="SPEM1_N"/>
</dbReference>
<dbReference type="FunCoup" id="G1SP57">
    <property type="interactions" value="87"/>
</dbReference>
<evidence type="ECO:0000256" key="4">
    <source>
        <dbReference type="ARBA" id="ARBA00023136"/>
    </source>
</evidence>
<gene>
    <name evidence="8" type="primary">SPEM1</name>
</gene>
<dbReference type="AlphaFoldDB" id="G1SP57"/>
<dbReference type="eggNOG" id="ENOG502ST8J">
    <property type="taxonomic scope" value="Eukaryota"/>
</dbReference>
<dbReference type="Proteomes" id="UP000001811">
    <property type="component" value="Chromosome 19"/>
</dbReference>
<comment type="subcellular location">
    <subcellularLocation>
        <location evidence="1">Membrane</location>
        <topology evidence="1">Single-pass membrane protein</topology>
    </subcellularLocation>
</comment>
<feature type="region of interest" description="Disordered" evidence="5">
    <location>
        <begin position="210"/>
        <end position="251"/>
    </location>
</feature>
<organism evidence="8 9">
    <name type="scientific">Oryctolagus cuniculus</name>
    <name type="common">Rabbit</name>
    <dbReference type="NCBI Taxonomy" id="9986"/>
    <lineage>
        <taxon>Eukaryota</taxon>
        <taxon>Metazoa</taxon>
        <taxon>Chordata</taxon>
        <taxon>Craniata</taxon>
        <taxon>Vertebrata</taxon>
        <taxon>Euteleostomi</taxon>
        <taxon>Mammalia</taxon>
        <taxon>Eutheria</taxon>
        <taxon>Euarchontoglires</taxon>
        <taxon>Glires</taxon>
        <taxon>Lagomorpha</taxon>
        <taxon>Leporidae</taxon>
        <taxon>Oryctolagus</taxon>
    </lineage>
</organism>
<dbReference type="Ensembl" id="ENSOCUT00000005540.3">
    <property type="protein sequence ID" value="ENSOCUP00000004809.3"/>
    <property type="gene ID" value="ENSOCUG00000005542.3"/>
</dbReference>
<evidence type="ECO:0000256" key="6">
    <source>
        <dbReference type="SAM" id="Phobius"/>
    </source>
</evidence>
<dbReference type="GeneTree" id="ENSGT00510000049389"/>
<dbReference type="Pfam" id="PF15670">
    <property type="entry name" value="Spem1"/>
    <property type="match status" value="1"/>
</dbReference>
<dbReference type="STRING" id="9986.ENSOCUP00000004809"/>
<dbReference type="GO" id="GO:0016020">
    <property type="term" value="C:membrane"/>
    <property type="evidence" value="ECO:0007669"/>
    <property type="project" value="UniProtKB-SubCell"/>
</dbReference>
<feature type="compositionally biased region" description="Low complexity" evidence="5">
    <location>
        <begin position="222"/>
        <end position="239"/>
    </location>
</feature>
<evidence type="ECO:0000256" key="1">
    <source>
        <dbReference type="ARBA" id="ARBA00004167"/>
    </source>
</evidence>
<dbReference type="GO" id="GO:0005737">
    <property type="term" value="C:cytoplasm"/>
    <property type="evidence" value="ECO:0007669"/>
    <property type="project" value="Ensembl"/>
</dbReference>
<dbReference type="GeneID" id="100344853"/>
<evidence type="ECO:0000313" key="9">
    <source>
        <dbReference type="Proteomes" id="UP000001811"/>
    </source>
</evidence>
<accession>G1SP57</accession>
<feature type="transmembrane region" description="Helical" evidence="6">
    <location>
        <begin position="28"/>
        <end position="49"/>
    </location>
</feature>
<dbReference type="PANTHER" id="PTHR34834">
    <property type="entry name" value="SPERMATID MATURATION PROTEIN 1"/>
    <property type="match status" value="1"/>
</dbReference>
<keyword evidence="4 6" id="KW-0472">Membrane</keyword>
<dbReference type="OrthoDB" id="9447057at2759"/>
<dbReference type="GO" id="GO:0030317">
    <property type="term" value="P:flagellated sperm motility"/>
    <property type="evidence" value="ECO:0007669"/>
    <property type="project" value="Ensembl"/>
</dbReference>
<dbReference type="PANTHER" id="PTHR34834:SF1">
    <property type="entry name" value="SPERMATID MATURATION PROTEIN 1"/>
    <property type="match status" value="1"/>
</dbReference>